<sequence length="31" mass="3592">MATTTLESIISNFSLLQFVNCQYQNHINIFT</sequence>
<accession>A0A0A8YWA5</accession>
<evidence type="ECO:0000313" key="1">
    <source>
        <dbReference type="EMBL" id="JAD29673.1"/>
    </source>
</evidence>
<dbReference type="AlphaFoldDB" id="A0A0A8YWA5"/>
<dbReference type="EMBL" id="GBRH01268222">
    <property type="protein sequence ID" value="JAD29673.1"/>
    <property type="molecule type" value="Transcribed_RNA"/>
</dbReference>
<protein>
    <submittedName>
        <fullName evidence="1">Uncharacterized protein</fullName>
    </submittedName>
</protein>
<reference evidence="1" key="1">
    <citation type="submission" date="2014-09" db="EMBL/GenBank/DDBJ databases">
        <authorList>
            <person name="Magalhaes I.L.F."/>
            <person name="Oliveira U."/>
            <person name="Santos F.R."/>
            <person name="Vidigal T.H.D.A."/>
            <person name="Brescovit A.D."/>
            <person name="Santos A.J."/>
        </authorList>
    </citation>
    <scope>NUCLEOTIDE SEQUENCE</scope>
    <source>
        <tissue evidence="1">Shoot tissue taken approximately 20 cm above the soil surface</tissue>
    </source>
</reference>
<name>A0A0A8YWA5_ARUDO</name>
<proteinExistence type="predicted"/>
<organism evidence="1">
    <name type="scientific">Arundo donax</name>
    <name type="common">Giant reed</name>
    <name type="synonym">Donax arundinaceus</name>
    <dbReference type="NCBI Taxonomy" id="35708"/>
    <lineage>
        <taxon>Eukaryota</taxon>
        <taxon>Viridiplantae</taxon>
        <taxon>Streptophyta</taxon>
        <taxon>Embryophyta</taxon>
        <taxon>Tracheophyta</taxon>
        <taxon>Spermatophyta</taxon>
        <taxon>Magnoliopsida</taxon>
        <taxon>Liliopsida</taxon>
        <taxon>Poales</taxon>
        <taxon>Poaceae</taxon>
        <taxon>PACMAD clade</taxon>
        <taxon>Arundinoideae</taxon>
        <taxon>Arundineae</taxon>
        <taxon>Arundo</taxon>
    </lineage>
</organism>
<reference evidence="1" key="2">
    <citation type="journal article" date="2015" name="Data Brief">
        <title>Shoot transcriptome of the giant reed, Arundo donax.</title>
        <authorList>
            <person name="Barrero R.A."/>
            <person name="Guerrero F.D."/>
            <person name="Moolhuijzen P."/>
            <person name="Goolsby J.A."/>
            <person name="Tidwell J."/>
            <person name="Bellgard S.E."/>
            <person name="Bellgard M.I."/>
        </authorList>
    </citation>
    <scope>NUCLEOTIDE SEQUENCE</scope>
    <source>
        <tissue evidence="1">Shoot tissue taken approximately 20 cm above the soil surface</tissue>
    </source>
</reference>